<name>A0A558B8J9_9GAMM</name>
<evidence type="ECO:0000313" key="1">
    <source>
        <dbReference type="EMBL" id="TVT32835.1"/>
    </source>
</evidence>
<evidence type="ECO:0000313" key="2">
    <source>
        <dbReference type="Proteomes" id="UP000319142"/>
    </source>
</evidence>
<reference evidence="1 2" key="1">
    <citation type="submission" date="2019-07" db="EMBL/GenBank/DDBJ databases">
        <title>The pathways for chlorine oxyanion respiration interact through the shared metabolite chlorate.</title>
        <authorList>
            <person name="Barnum T.P."/>
            <person name="Cheng Y."/>
            <person name="Hill K.A."/>
            <person name="Lucas L.N."/>
            <person name="Carlson H.K."/>
            <person name="Coates J.D."/>
        </authorList>
    </citation>
    <scope>NUCLEOTIDE SEQUENCE [LARGE SCALE GENOMIC DNA]</scope>
    <source>
        <strain evidence="1">UCB</strain>
    </source>
</reference>
<dbReference type="AlphaFoldDB" id="A0A558B8J9"/>
<organism evidence="1 2">
    <name type="scientific">Marinobacter vinifirmus</name>
    <dbReference type="NCBI Taxonomy" id="355591"/>
    <lineage>
        <taxon>Bacteria</taxon>
        <taxon>Pseudomonadati</taxon>
        <taxon>Pseudomonadota</taxon>
        <taxon>Gammaproteobacteria</taxon>
        <taxon>Pseudomonadales</taxon>
        <taxon>Marinobacteraceae</taxon>
        <taxon>Marinobacter</taxon>
    </lineage>
</organism>
<comment type="caution">
    <text evidence="1">The sequence shown here is derived from an EMBL/GenBank/DDBJ whole genome shotgun (WGS) entry which is preliminary data.</text>
</comment>
<protein>
    <submittedName>
        <fullName evidence="1">Uncharacterized protein</fullName>
    </submittedName>
</protein>
<dbReference type="RefSeq" id="WP_273133757.1">
    <property type="nucleotide sequence ID" value="NZ_VMRX01000028.1"/>
</dbReference>
<sequence length="92" mass="10295">MSDNTITVGELREHLNGLSDDTKISFAGGLSFYRFKLIADDEVFLEFNEPQAFLEPSFKKKNPNVKVAFIGIDDVAWDEDGITAEPINVSVR</sequence>
<proteinExistence type="predicted"/>
<dbReference type="EMBL" id="VMRX01000028">
    <property type="protein sequence ID" value="TVT32835.1"/>
    <property type="molecule type" value="Genomic_DNA"/>
</dbReference>
<dbReference type="Proteomes" id="UP000319142">
    <property type="component" value="Unassembled WGS sequence"/>
</dbReference>
<gene>
    <name evidence="1" type="ORF">FHK81_10685</name>
</gene>
<accession>A0A558B8J9</accession>